<dbReference type="PROSITE" id="PS50012">
    <property type="entry name" value="RCC1_3"/>
    <property type="match status" value="4"/>
</dbReference>
<dbReference type="GO" id="GO:0005737">
    <property type="term" value="C:cytoplasm"/>
    <property type="evidence" value="ECO:0007669"/>
    <property type="project" value="TreeGrafter"/>
</dbReference>
<dbReference type="PANTHER" id="PTHR45982:SF1">
    <property type="entry name" value="REGULATOR OF CHROMOSOME CONDENSATION"/>
    <property type="match status" value="1"/>
</dbReference>
<dbReference type="AlphaFoldDB" id="A0A2I7N8D6"/>
<dbReference type="PRINTS" id="PR00633">
    <property type="entry name" value="RCCNDNSATION"/>
</dbReference>
<evidence type="ECO:0000313" key="1">
    <source>
        <dbReference type="EMBL" id="AUR52728.1"/>
    </source>
</evidence>
<name>A0A2I7N8D6_9NEIS</name>
<dbReference type="SUPFAM" id="SSF50985">
    <property type="entry name" value="RCC1/BLIP-II"/>
    <property type="match status" value="1"/>
</dbReference>
<sequence length="337" mass="35796">MYFINGNSCQLSFVSPSCYIAINSGTVAGDYTISFSTTGEVSPTPASTDITVFLNKVNVQSAFYQTSALDTNNVPYWWGWTISSSQANPDLTPEAVDTNMKFSIISSRYGHICGINLIDNLTYCWGNGKDGSLGLPNNSNLAFPTSPVQGNHTFTNISAGYRQSCGIDTNNNGWCWGKNNCGQLGNGQTPTEGLYNSIPQLVSGNHQFVTVSAGQYFSCGIDNSGTAWCWGAQYGGDLGNGQNSEQYLSSPQQVLSGATKFQMIVTSGASSYGPSNPSCGSGHTCAIDTTGKAWCWGINSTGQLGNNTLNNSSTPQSVYSTRKFIDITAGSNYTCAI</sequence>
<dbReference type="InterPro" id="IPR009091">
    <property type="entry name" value="RCC1/BLIP-II"/>
</dbReference>
<gene>
    <name evidence="1" type="ORF">CUN60_10610</name>
</gene>
<keyword evidence="2" id="KW-1185">Reference proteome</keyword>
<dbReference type="Proteomes" id="UP000236655">
    <property type="component" value="Chromosome"/>
</dbReference>
<dbReference type="InterPro" id="IPR000408">
    <property type="entry name" value="Reg_chr_condens"/>
</dbReference>
<dbReference type="Gene3D" id="2.130.10.30">
    <property type="entry name" value="Regulator of chromosome condensation 1/beta-lactamase-inhibitor protein II"/>
    <property type="match status" value="2"/>
</dbReference>
<proteinExistence type="predicted"/>
<accession>A0A2I7N8D6</accession>
<reference evidence="2" key="1">
    <citation type="submission" date="2017-11" db="EMBL/GenBank/DDBJ databases">
        <authorList>
            <person name="Chan K.G."/>
            <person name="Lee L.S."/>
        </authorList>
    </citation>
    <scope>NUCLEOTIDE SEQUENCE [LARGE SCALE GENOMIC DNA]</scope>
    <source>
        <strain evidence="2">DSM 100970</strain>
    </source>
</reference>
<dbReference type="KEGG" id="nba:CUN60_10610"/>
<dbReference type="GO" id="GO:0005085">
    <property type="term" value="F:guanyl-nucleotide exchange factor activity"/>
    <property type="evidence" value="ECO:0007669"/>
    <property type="project" value="TreeGrafter"/>
</dbReference>
<dbReference type="Pfam" id="PF00415">
    <property type="entry name" value="RCC1"/>
    <property type="match status" value="3"/>
</dbReference>
<dbReference type="InterPro" id="IPR051553">
    <property type="entry name" value="Ran_GTPase-activating"/>
</dbReference>
<dbReference type="PANTHER" id="PTHR45982">
    <property type="entry name" value="REGULATOR OF CHROMOSOME CONDENSATION"/>
    <property type="match status" value="1"/>
</dbReference>
<evidence type="ECO:0000313" key="2">
    <source>
        <dbReference type="Proteomes" id="UP000236655"/>
    </source>
</evidence>
<organism evidence="1 2">
    <name type="scientific">Aquella oligotrophica</name>
    <dbReference type="NCBI Taxonomy" id="2067065"/>
    <lineage>
        <taxon>Bacteria</taxon>
        <taxon>Pseudomonadati</taxon>
        <taxon>Pseudomonadota</taxon>
        <taxon>Betaproteobacteria</taxon>
        <taxon>Neisseriales</taxon>
        <taxon>Neisseriaceae</taxon>
        <taxon>Aquella</taxon>
    </lineage>
</organism>
<protein>
    <submittedName>
        <fullName evidence="1">Uncharacterized protein</fullName>
    </submittedName>
</protein>
<dbReference type="EMBL" id="CP024847">
    <property type="protein sequence ID" value="AUR52728.1"/>
    <property type="molecule type" value="Genomic_DNA"/>
</dbReference>